<name>A0ABQ4XU07_9ASTR</name>
<evidence type="ECO:0000313" key="3">
    <source>
        <dbReference type="Proteomes" id="UP001151760"/>
    </source>
</evidence>
<reference evidence="2" key="1">
    <citation type="journal article" date="2022" name="Int. J. Mol. Sci.">
        <title>Draft Genome of Tanacetum Coccineum: Genomic Comparison of Closely Related Tanacetum-Family Plants.</title>
        <authorList>
            <person name="Yamashiro T."/>
            <person name="Shiraishi A."/>
            <person name="Nakayama K."/>
            <person name="Satake H."/>
        </authorList>
    </citation>
    <scope>NUCLEOTIDE SEQUENCE</scope>
</reference>
<sequence length="174" mass="20485">MDDPNITIEEYIRLKEEKAHRHGKVYNWKTAKYGKIWYDEDVYDLRSIKIEFPAIFFNDELSSEKKLSCEPTVSNLNNNEIDLRILFDEFDDEDYTVSFDKNSYSYNIIPTNNLKMDSENDNEKVNMPSFPSPEPKNEFPGIVYNDALTSKSDYLTEPTLSPQHIDEFDLKDEI</sequence>
<comment type="caution">
    <text evidence="2">The sequence shown here is derived from an EMBL/GenBank/DDBJ whole genome shotgun (WGS) entry which is preliminary data.</text>
</comment>
<organism evidence="2 3">
    <name type="scientific">Tanacetum coccineum</name>
    <dbReference type="NCBI Taxonomy" id="301880"/>
    <lineage>
        <taxon>Eukaryota</taxon>
        <taxon>Viridiplantae</taxon>
        <taxon>Streptophyta</taxon>
        <taxon>Embryophyta</taxon>
        <taxon>Tracheophyta</taxon>
        <taxon>Spermatophyta</taxon>
        <taxon>Magnoliopsida</taxon>
        <taxon>eudicotyledons</taxon>
        <taxon>Gunneridae</taxon>
        <taxon>Pentapetalae</taxon>
        <taxon>asterids</taxon>
        <taxon>campanulids</taxon>
        <taxon>Asterales</taxon>
        <taxon>Asteraceae</taxon>
        <taxon>Asteroideae</taxon>
        <taxon>Anthemideae</taxon>
        <taxon>Anthemidinae</taxon>
        <taxon>Tanacetum</taxon>
    </lineage>
</organism>
<protein>
    <submittedName>
        <fullName evidence="2">Uncharacterized protein</fullName>
    </submittedName>
</protein>
<keyword evidence="3" id="KW-1185">Reference proteome</keyword>
<proteinExistence type="predicted"/>
<reference evidence="2" key="2">
    <citation type="submission" date="2022-01" db="EMBL/GenBank/DDBJ databases">
        <authorList>
            <person name="Yamashiro T."/>
            <person name="Shiraishi A."/>
            <person name="Satake H."/>
            <person name="Nakayama K."/>
        </authorList>
    </citation>
    <scope>NUCLEOTIDE SEQUENCE</scope>
</reference>
<dbReference type="Proteomes" id="UP001151760">
    <property type="component" value="Unassembled WGS sequence"/>
</dbReference>
<dbReference type="EMBL" id="BQNB010009819">
    <property type="protein sequence ID" value="GJS68837.1"/>
    <property type="molecule type" value="Genomic_DNA"/>
</dbReference>
<accession>A0ABQ4XU07</accession>
<gene>
    <name evidence="2" type="ORF">Tco_0683402</name>
</gene>
<evidence type="ECO:0000313" key="2">
    <source>
        <dbReference type="EMBL" id="GJS68837.1"/>
    </source>
</evidence>
<feature type="region of interest" description="Disordered" evidence="1">
    <location>
        <begin position="117"/>
        <end position="137"/>
    </location>
</feature>
<evidence type="ECO:0000256" key="1">
    <source>
        <dbReference type="SAM" id="MobiDB-lite"/>
    </source>
</evidence>